<evidence type="ECO:0000256" key="1">
    <source>
        <dbReference type="SAM" id="Phobius"/>
    </source>
</evidence>
<keyword evidence="1" id="KW-0812">Transmembrane</keyword>
<sequence length="414" mass="48100">MNLICLNSRENCSHFFFAVTIFSYVYISWNDFISNTNKPAIILSEEQDDVYFPVFSISHNDPHNYSNGLAIKGVSCSVQYINESYQNNSHNYEIEFWKTYNPHNSCDENFVNSNFIHLFVSTKNYSTDFKKYFGPNTKNAQHYADTNLNLTNNFGYYKRITGHTTCFVILNITLNDTLFLNNSPLSYIGIYFEQVVLKTDEQLFNVNNFYPILPGQYIIFEFSIIIVKKYSSYVLGQLGFGPDPTDALLNIETRVLPSDPNNSNIFLAIVPKNHIIRYEEEKYLSTFGNIISNIGGFYGAISSVFIFLFGASRLSPWGLCQTCPCWRPFRQIIKKHFAKRYISKAGIPLIDDPRKLPDGATIEERITILECLLREHYLDTSFLEDINNSRKRYIENYRCYKDREREPDNSINEV</sequence>
<evidence type="ECO:0000313" key="3">
    <source>
        <dbReference type="Proteomes" id="UP000439903"/>
    </source>
</evidence>
<dbReference type="EMBL" id="WTPW01000166">
    <property type="protein sequence ID" value="KAF0540210.1"/>
    <property type="molecule type" value="Genomic_DNA"/>
</dbReference>
<gene>
    <name evidence="2" type="ORF">F8M41_006598</name>
</gene>
<dbReference type="Proteomes" id="UP000439903">
    <property type="component" value="Unassembled WGS sequence"/>
</dbReference>
<name>A0A8H4ERJ8_GIGMA</name>
<comment type="caution">
    <text evidence="2">The sequence shown here is derived from an EMBL/GenBank/DDBJ whole genome shotgun (WGS) entry which is preliminary data.</text>
</comment>
<reference evidence="2 3" key="1">
    <citation type="journal article" date="2019" name="Environ. Microbiol.">
        <title>At the nexus of three kingdoms: the genome of the mycorrhizal fungus Gigaspora margarita provides insights into plant, endobacterial and fungal interactions.</title>
        <authorList>
            <person name="Venice F."/>
            <person name="Ghignone S."/>
            <person name="Salvioli di Fossalunga A."/>
            <person name="Amselem J."/>
            <person name="Novero M."/>
            <person name="Xianan X."/>
            <person name="Sedzielewska Toro K."/>
            <person name="Morin E."/>
            <person name="Lipzen A."/>
            <person name="Grigoriev I.V."/>
            <person name="Henrissat B."/>
            <person name="Martin F.M."/>
            <person name="Bonfante P."/>
        </authorList>
    </citation>
    <scope>NUCLEOTIDE SEQUENCE [LARGE SCALE GENOMIC DNA]</scope>
    <source>
        <strain evidence="2 3">BEG34</strain>
    </source>
</reference>
<proteinExistence type="predicted"/>
<evidence type="ECO:0000313" key="2">
    <source>
        <dbReference type="EMBL" id="KAF0540210.1"/>
    </source>
</evidence>
<keyword evidence="1" id="KW-0472">Membrane</keyword>
<organism evidence="2 3">
    <name type="scientific">Gigaspora margarita</name>
    <dbReference type="NCBI Taxonomy" id="4874"/>
    <lineage>
        <taxon>Eukaryota</taxon>
        <taxon>Fungi</taxon>
        <taxon>Fungi incertae sedis</taxon>
        <taxon>Mucoromycota</taxon>
        <taxon>Glomeromycotina</taxon>
        <taxon>Glomeromycetes</taxon>
        <taxon>Diversisporales</taxon>
        <taxon>Gigasporaceae</taxon>
        <taxon>Gigaspora</taxon>
    </lineage>
</organism>
<accession>A0A8H4ERJ8</accession>
<keyword evidence="1" id="KW-1133">Transmembrane helix</keyword>
<keyword evidence="3" id="KW-1185">Reference proteome</keyword>
<dbReference type="OrthoDB" id="2403806at2759"/>
<feature type="transmembrane region" description="Helical" evidence="1">
    <location>
        <begin position="12"/>
        <end position="29"/>
    </location>
</feature>
<protein>
    <submittedName>
        <fullName evidence="2">Uncharacterized protein</fullName>
    </submittedName>
</protein>
<dbReference type="AlphaFoldDB" id="A0A8H4ERJ8"/>